<organism evidence="2 3">
    <name type="scientific">Linum tenue</name>
    <dbReference type="NCBI Taxonomy" id="586396"/>
    <lineage>
        <taxon>Eukaryota</taxon>
        <taxon>Viridiplantae</taxon>
        <taxon>Streptophyta</taxon>
        <taxon>Embryophyta</taxon>
        <taxon>Tracheophyta</taxon>
        <taxon>Spermatophyta</taxon>
        <taxon>Magnoliopsida</taxon>
        <taxon>eudicotyledons</taxon>
        <taxon>Gunneridae</taxon>
        <taxon>Pentapetalae</taxon>
        <taxon>rosids</taxon>
        <taxon>fabids</taxon>
        <taxon>Malpighiales</taxon>
        <taxon>Linaceae</taxon>
        <taxon>Linum</taxon>
    </lineage>
</organism>
<evidence type="ECO:0000256" key="1">
    <source>
        <dbReference type="SAM" id="Phobius"/>
    </source>
</evidence>
<feature type="transmembrane region" description="Helical" evidence="1">
    <location>
        <begin position="6"/>
        <end position="25"/>
    </location>
</feature>
<evidence type="ECO:0000313" key="3">
    <source>
        <dbReference type="Proteomes" id="UP001154282"/>
    </source>
</evidence>
<dbReference type="EMBL" id="CAMGYJ010000007">
    <property type="protein sequence ID" value="CAI0445324.1"/>
    <property type="molecule type" value="Genomic_DNA"/>
</dbReference>
<comment type="caution">
    <text evidence="2">The sequence shown here is derived from an EMBL/GenBank/DDBJ whole genome shotgun (WGS) entry which is preliminary data.</text>
</comment>
<dbReference type="AlphaFoldDB" id="A0AAV0MH42"/>
<name>A0AAV0MH42_9ROSI</name>
<keyword evidence="1" id="KW-1133">Transmembrane helix</keyword>
<keyword evidence="1" id="KW-0812">Transmembrane</keyword>
<evidence type="ECO:0008006" key="4">
    <source>
        <dbReference type="Google" id="ProtNLM"/>
    </source>
</evidence>
<sequence length="117" mass="13003">QPLRILVAIVSTFFSTLQIAIYPFVSNHHPKSKFMSFKHYDIDVDFILPRRRSFPLQQPSLSSPGTLVQVLFCTSLGRSSGPKGSCFAGNPLLRHPPCCQPKLDDQTFVLSCGPRIG</sequence>
<keyword evidence="3" id="KW-1185">Reference proteome</keyword>
<reference evidence="2" key="1">
    <citation type="submission" date="2022-08" db="EMBL/GenBank/DDBJ databases">
        <authorList>
            <person name="Gutierrez-Valencia J."/>
        </authorList>
    </citation>
    <scope>NUCLEOTIDE SEQUENCE</scope>
</reference>
<feature type="non-terminal residue" evidence="2">
    <location>
        <position position="1"/>
    </location>
</feature>
<proteinExistence type="predicted"/>
<evidence type="ECO:0000313" key="2">
    <source>
        <dbReference type="EMBL" id="CAI0445324.1"/>
    </source>
</evidence>
<gene>
    <name evidence="2" type="ORF">LITE_LOCUS28516</name>
</gene>
<accession>A0AAV0MH42</accession>
<keyword evidence="1" id="KW-0472">Membrane</keyword>
<protein>
    <recommendedName>
        <fullName evidence="4">Secreted protein</fullName>
    </recommendedName>
</protein>
<dbReference type="Proteomes" id="UP001154282">
    <property type="component" value="Unassembled WGS sequence"/>
</dbReference>